<feature type="domain" description="SUZ" evidence="4">
    <location>
        <begin position="172"/>
        <end position="244"/>
    </location>
</feature>
<accession>A0A2I0B3L3</accession>
<dbReference type="Proteomes" id="UP000236161">
    <property type="component" value="Unassembled WGS sequence"/>
</dbReference>
<protein>
    <recommendedName>
        <fullName evidence="7">R3H domain-containing protein 2</fullName>
    </recommendedName>
</protein>
<dbReference type="PROSITE" id="PS51673">
    <property type="entry name" value="SUZ"/>
    <property type="match status" value="1"/>
</dbReference>
<evidence type="ECO:0000256" key="2">
    <source>
        <dbReference type="SAM" id="MobiDB-lite"/>
    </source>
</evidence>
<keyword evidence="1" id="KW-0597">Phosphoprotein</keyword>
<evidence type="ECO:0000256" key="1">
    <source>
        <dbReference type="ARBA" id="ARBA00022553"/>
    </source>
</evidence>
<feature type="compositionally biased region" description="Polar residues" evidence="2">
    <location>
        <begin position="201"/>
        <end position="223"/>
    </location>
</feature>
<sequence>MEGSADDLGAPDSWESADLDEAMSRLMVSSKKSSDSFLSFQPLPQEFPEDAPSLPPAAAGTCATVGTSSFSVERRCSASEDELNQVDQFLREALEKPRERLSILRMEQDIIKFICDPNEQQLEFQDLPTSYLRLAAHRVAQHYFLQSIAMPDSILADGSGSRIVIRKTSFCRLAPIRLADIPVSLQQEDANNAVKIAIKQRPQNRSQAGIGMSTHSSNSNSLKTVEERKEEYNKARARIFSGKNGSGTSSRTEAEPILPDIFQDCPLVQSKSEDVLISEVTESNLNRSMSNSSIGSSRTFRNRQDKEPIVGRQKTINRVAVFRDRDMDRKDPDYDRSYDRYMQRFDPGFGFNSGHYTMQPLYAPAVNYNTEFPQLGSNHRPQISIEHQPRPIAQQLRGSWPTPSTSSTINYGPPEGLIAPYNPNHVGAHPTSSIFLHSSQFSMTPRPMPYLHSHEHVQPFPQVHVLMVSRFFPNASETM</sequence>
<dbReference type="PANTHER" id="PTHR15672:SF8">
    <property type="entry name" value="PROTEIN ENCORE"/>
    <property type="match status" value="1"/>
</dbReference>
<dbReference type="InterPro" id="IPR051937">
    <property type="entry name" value="R3H_domain_containing"/>
</dbReference>
<dbReference type="STRING" id="1088818.A0A2I0B3L3"/>
<dbReference type="AlphaFoldDB" id="A0A2I0B3L3"/>
<dbReference type="InterPro" id="IPR024771">
    <property type="entry name" value="SUZ"/>
</dbReference>
<evidence type="ECO:0000259" key="3">
    <source>
        <dbReference type="PROSITE" id="PS51061"/>
    </source>
</evidence>
<evidence type="ECO:0000313" key="5">
    <source>
        <dbReference type="EMBL" id="PKA62381.1"/>
    </source>
</evidence>
<dbReference type="InterPro" id="IPR036867">
    <property type="entry name" value="R3H_dom_sf"/>
</dbReference>
<evidence type="ECO:0008006" key="7">
    <source>
        <dbReference type="Google" id="ProtNLM"/>
    </source>
</evidence>
<dbReference type="Gene3D" id="3.30.1370.50">
    <property type="entry name" value="R3H-like domain"/>
    <property type="match status" value="1"/>
</dbReference>
<dbReference type="CDD" id="cd02642">
    <property type="entry name" value="R3H_encore_like"/>
    <property type="match status" value="1"/>
</dbReference>
<dbReference type="GO" id="GO:0003676">
    <property type="term" value="F:nucleic acid binding"/>
    <property type="evidence" value="ECO:0007669"/>
    <property type="project" value="UniProtKB-UniRule"/>
</dbReference>
<keyword evidence="6" id="KW-1185">Reference proteome</keyword>
<dbReference type="InterPro" id="IPR001374">
    <property type="entry name" value="R3H_dom"/>
</dbReference>
<dbReference type="Pfam" id="PF01424">
    <property type="entry name" value="R3H"/>
    <property type="match status" value="1"/>
</dbReference>
<dbReference type="OrthoDB" id="278430at2759"/>
<reference evidence="5 6" key="1">
    <citation type="journal article" date="2017" name="Nature">
        <title>The Apostasia genome and the evolution of orchids.</title>
        <authorList>
            <person name="Zhang G.Q."/>
            <person name="Liu K.W."/>
            <person name="Li Z."/>
            <person name="Lohaus R."/>
            <person name="Hsiao Y.Y."/>
            <person name="Niu S.C."/>
            <person name="Wang J.Y."/>
            <person name="Lin Y.C."/>
            <person name="Xu Q."/>
            <person name="Chen L.J."/>
            <person name="Yoshida K."/>
            <person name="Fujiwara S."/>
            <person name="Wang Z.W."/>
            <person name="Zhang Y.Q."/>
            <person name="Mitsuda N."/>
            <person name="Wang M."/>
            <person name="Liu G.H."/>
            <person name="Pecoraro L."/>
            <person name="Huang H.X."/>
            <person name="Xiao X.J."/>
            <person name="Lin M."/>
            <person name="Wu X.Y."/>
            <person name="Wu W.L."/>
            <person name="Chen Y.Y."/>
            <person name="Chang S.B."/>
            <person name="Sakamoto S."/>
            <person name="Ohme-Takagi M."/>
            <person name="Yagi M."/>
            <person name="Zeng S.J."/>
            <person name="Shen C.Y."/>
            <person name="Yeh C.M."/>
            <person name="Luo Y.B."/>
            <person name="Tsai W.C."/>
            <person name="Van de Peer Y."/>
            <person name="Liu Z.J."/>
        </authorList>
    </citation>
    <scope>NUCLEOTIDE SEQUENCE [LARGE SCALE GENOMIC DNA]</scope>
    <source>
        <strain evidence="6">cv. Shenzhen</strain>
        <tissue evidence="5">Stem</tissue>
    </source>
</reference>
<organism evidence="5 6">
    <name type="scientific">Apostasia shenzhenica</name>
    <dbReference type="NCBI Taxonomy" id="1088818"/>
    <lineage>
        <taxon>Eukaryota</taxon>
        <taxon>Viridiplantae</taxon>
        <taxon>Streptophyta</taxon>
        <taxon>Embryophyta</taxon>
        <taxon>Tracheophyta</taxon>
        <taxon>Spermatophyta</taxon>
        <taxon>Magnoliopsida</taxon>
        <taxon>Liliopsida</taxon>
        <taxon>Asparagales</taxon>
        <taxon>Orchidaceae</taxon>
        <taxon>Apostasioideae</taxon>
        <taxon>Apostasia</taxon>
    </lineage>
</organism>
<dbReference type="EMBL" id="KZ451917">
    <property type="protein sequence ID" value="PKA62381.1"/>
    <property type="molecule type" value="Genomic_DNA"/>
</dbReference>
<dbReference type="Pfam" id="PF12752">
    <property type="entry name" value="SUZ"/>
    <property type="match status" value="1"/>
</dbReference>
<dbReference type="SUPFAM" id="SSF82708">
    <property type="entry name" value="R3H domain"/>
    <property type="match status" value="1"/>
</dbReference>
<dbReference type="PROSITE" id="PS51061">
    <property type="entry name" value="R3H"/>
    <property type="match status" value="1"/>
</dbReference>
<gene>
    <name evidence="5" type="ORF">AXF42_Ash009266</name>
</gene>
<name>A0A2I0B3L3_9ASPA</name>
<evidence type="ECO:0000313" key="6">
    <source>
        <dbReference type="Proteomes" id="UP000236161"/>
    </source>
</evidence>
<feature type="domain" description="R3H" evidence="3">
    <location>
        <begin position="100"/>
        <end position="169"/>
    </location>
</feature>
<dbReference type="PANTHER" id="PTHR15672">
    <property type="entry name" value="CAMP-REGULATED PHOSPHOPROTEIN 21 RELATED R3H DOMAIN CONTAINING PROTEIN"/>
    <property type="match status" value="1"/>
</dbReference>
<feature type="region of interest" description="Disordered" evidence="2">
    <location>
        <begin position="201"/>
        <end position="224"/>
    </location>
</feature>
<dbReference type="SMART" id="SM00393">
    <property type="entry name" value="R3H"/>
    <property type="match status" value="1"/>
</dbReference>
<proteinExistence type="predicted"/>
<evidence type="ECO:0000259" key="4">
    <source>
        <dbReference type="PROSITE" id="PS51673"/>
    </source>
</evidence>